<gene>
    <name evidence="5" type="primary">recX</name>
    <name evidence="9" type="ORF">HMPREF3225_00363</name>
</gene>
<evidence type="ECO:0000256" key="5">
    <source>
        <dbReference type="HAMAP-Rule" id="MF_01114"/>
    </source>
</evidence>
<proteinExistence type="inferred from homology"/>
<dbReference type="InterPro" id="IPR053924">
    <property type="entry name" value="RecX_HTH_2nd"/>
</dbReference>
<evidence type="ECO:0000256" key="3">
    <source>
        <dbReference type="ARBA" id="ARBA00018111"/>
    </source>
</evidence>
<dbReference type="GO" id="GO:0005737">
    <property type="term" value="C:cytoplasm"/>
    <property type="evidence" value="ECO:0007669"/>
    <property type="project" value="UniProtKB-SubCell"/>
</dbReference>
<name>A0ABD4EIQ0_STALU</name>
<feature type="domain" description="RecX third three-helical" evidence="7">
    <location>
        <begin position="167"/>
        <end position="213"/>
    </location>
</feature>
<dbReference type="PANTHER" id="PTHR33602:SF1">
    <property type="entry name" value="REGULATORY PROTEIN RECX FAMILY PROTEIN"/>
    <property type="match status" value="1"/>
</dbReference>
<dbReference type="Gene3D" id="1.10.10.10">
    <property type="entry name" value="Winged helix-like DNA-binding domain superfamily/Winged helix DNA-binding domain"/>
    <property type="match status" value="4"/>
</dbReference>
<dbReference type="EMBL" id="LRQI01000018">
    <property type="protein sequence ID" value="KXA40073.1"/>
    <property type="molecule type" value="Genomic_DNA"/>
</dbReference>
<comment type="subcellular location">
    <subcellularLocation>
        <location evidence="1 5">Cytoplasm</location>
    </subcellularLocation>
</comment>
<accession>A0ABD4EIQ0</accession>
<comment type="function">
    <text evidence="5">Modulates RecA activity.</text>
</comment>
<evidence type="ECO:0000313" key="10">
    <source>
        <dbReference type="Proteomes" id="UP000070063"/>
    </source>
</evidence>
<comment type="similarity">
    <text evidence="2 5">Belongs to the RecX family.</text>
</comment>
<dbReference type="AlphaFoldDB" id="A0ABD4EIQ0"/>
<dbReference type="NCBIfam" id="NF010733">
    <property type="entry name" value="PRK14135.1"/>
    <property type="match status" value="1"/>
</dbReference>
<dbReference type="InterPro" id="IPR053925">
    <property type="entry name" value="RecX_HTH_3rd"/>
</dbReference>
<dbReference type="Pfam" id="PF21981">
    <property type="entry name" value="RecX_HTH3"/>
    <property type="match status" value="2"/>
</dbReference>
<comment type="caution">
    <text evidence="9">The sequence shown here is derived from an EMBL/GenBank/DDBJ whole genome shotgun (WGS) entry which is preliminary data.</text>
</comment>
<evidence type="ECO:0000313" key="9">
    <source>
        <dbReference type="EMBL" id="KXA40073.1"/>
    </source>
</evidence>
<organism evidence="9 10">
    <name type="scientific">Staphylococcus lugdunensis</name>
    <dbReference type="NCBI Taxonomy" id="28035"/>
    <lineage>
        <taxon>Bacteria</taxon>
        <taxon>Bacillati</taxon>
        <taxon>Bacillota</taxon>
        <taxon>Bacilli</taxon>
        <taxon>Bacillales</taxon>
        <taxon>Staphylococcaceae</taxon>
        <taxon>Staphylococcus</taxon>
    </lineage>
</organism>
<feature type="domain" description="RecX third three-helical" evidence="7">
    <location>
        <begin position="226"/>
        <end position="268"/>
    </location>
</feature>
<dbReference type="InterPro" id="IPR053926">
    <property type="entry name" value="RecX_HTH_1st"/>
</dbReference>
<dbReference type="InterPro" id="IPR003783">
    <property type="entry name" value="Regulatory_RecX"/>
</dbReference>
<dbReference type="GO" id="GO:0006282">
    <property type="term" value="P:regulation of DNA repair"/>
    <property type="evidence" value="ECO:0007669"/>
    <property type="project" value="UniProtKB-UniRule"/>
</dbReference>
<evidence type="ECO:0000259" key="8">
    <source>
        <dbReference type="Pfam" id="PF21982"/>
    </source>
</evidence>
<dbReference type="Pfam" id="PF21982">
    <property type="entry name" value="RecX_HTH1"/>
    <property type="match status" value="1"/>
</dbReference>
<dbReference type="Pfam" id="PF02631">
    <property type="entry name" value="RecX_HTH2"/>
    <property type="match status" value="1"/>
</dbReference>
<evidence type="ECO:0000259" key="6">
    <source>
        <dbReference type="Pfam" id="PF02631"/>
    </source>
</evidence>
<evidence type="ECO:0000256" key="2">
    <source>
        <dbReference type="ARBA" id="ARBA00009695"/>
    </source>
</evidence>
<protein>
    <recommendedName>
        <fullName evidence="3 5">Regulatory protein RecX</fullName>
    </recommendedName>
</protein>
<evidence type="ECO:0000256" key="4">
    <source>
        <dbReference type="ARBA" id="ARBA00022490"/>
    </source>
</evidence>
<keyword evidence="4 5" id="KW-0963">Cytoplasm</keyword>
<dbReference type="HAMAP" id="MF_01114">
    <property type="entry name" value="RecX"/>
    <property type="match status" value="1"/>
</dbReference>
<feature type="domain" description="RecX first three-helical" evidence="8">
    <location>
        <begin position="77"/>
        <end position="113"/>
    </location>
</feature>
<dbReference type="PANTHER" id="PTHR33602">
    <property type="entry name" value="REGULATORY PROTEIN RECX FAMILY PROTEIN"/>
    <property type="match status" value="1"/>
</dbReference>
<sequence>MRTVKLVIWRDTMPKVTKIEVQRKNKERFNLYLDGVFEMGIDMDTLVKFNLKKNQMIDAKQMEDIQKYDHYRFGIHIALHYLSFKKRTEKEVRQQLVKSDINETAIDQIIDYCYKEKFINHEEYAESLKNTMIRTTDKGPEVFKQKLYQVGIEEELIERFTQRYEVEQPFEDILKVGHKLMKSKKGPIAKVKQKVSQALIQKGYTIETIKQVLQELDFQQDESVEAALLQRDLEKVYNKKQKNYNGQQLVMKTIEALMRKGYNYDKIKVTLEESGISDE</sequence>
<evidence type="ECO:0000259" key="7">
    <source>
        <dbReference type="Pfam" id="PF21981"/>
    </source>
</evidence>
<evidence type="ECO:0000256" key="1">
    <source>
        <dbReference type="ARBA" id="ARBA00004496"/>
    </source>
</evidence>
<dbReference type="Proteomes" id="UP000070063">
    <property type="component" value="Unassembled WGS sequence"/>
</dbReference>
<dbReference type="InterPro" id="IPR036388">
    <property type="entry name" value="WH-like_DNA-bd_sf"/>
</dbReference>
<feature type="domain" description="RecX second three-helical" evidence="6">
    <location>
        <begin position="120"/>
        <end position="158"/>
    </location>
</feature>
<reference evidence="9 10" key="1">
    <citation type="submission" date="2016-01" db="EMBL/GenBank/DDBJ databases">
        <authorList>
            <person name="Mitreva M."/>
            <person name="Pepin K.H."/>
            <person name="Mihindukulasuriya K.A."/>
            <person name="Fulton R."/>
            <person name="Fronick C."/>
            <person name="O'Laughlin M."/>
            <person name="Miner T."/>
            <person name="Herter B."/>
            <person name="Rosa B.A."/>
            <person name="Cordes M."/>
            <person name="Tomlinson C."/>
            <person name="Wollam A."/>
            <person name="Palsikar V.B."/>
            <person name="Mardis E.R."/>
            <person name="Wilson R.K."/>
        </authorList>
    </citation>
    <scope>NUCLEOTIDE SEQUENCE [LARGE SCALE GENOMIC DNA]</scope>
    <source>
        <strain evidence="9 10">MJR7738</strain>
    </source>
</reference>